<comment type="similarity">
    <text evidence="2 18">Belongs to the protein kinase superfamily. TKL Ser/Thr protein kinase family. TGFB receptor subfamily.</text>
</comment>
<evidence type="ECO:0000256" key="8">
    <source>
        <dbReference type="ARBA" id="ARBA00022741"/>
    </source>
</evidence>
<evidence type="ECO:0000256" key="15">
    <source>
        <dbReference type="PIRSR" id="PIRSR037393-1"/>
    </source>
</evidence>
<dbReference type="eggNOG" id="KOG3653">
    <property type="taxonomic scope" value="Eukaryota"/>
</dbReference>
<evidence type="ECO:0000256" key="9">
    <source>
        <dbReference type="ARBA" id="ARBA00022777"/>
    </source>
</evidence>
<dbReference type="EMBL" id="CAEY01001958">
    <property type="status" value="NOT_ANNOTATED_CDS"/>
    <property type="molecule type" value="Genomic_DNA"/>
</dbReference>
<evidence type="ECO:0000256" key="12">
    <source>
        <dbReference type="ARBA" id="ARBA00022989"/>
    </source>
</evidence>
<name>T1KC41_TETUR</name>
<evidence type="ECO:0000256" key="11">
    <source>
        <dbReference type="ARBA" id="ARBA00022842"/>
    </source>
</evidence>
<keyword evidence="11 18" id="KW-0460">Magnesium</keyword>
<evidence type="ECO:0000256" key="3">
    <source>
        <dbReference type="ARBA" id="ARBA00022527"/>
    </source>
</evidence>
<dbReference type="GO" id="GO:0005524">
    <property type="term" value="F:ATP binding"/>
    <property type="evidence" value="ECO:0007669"/>
    <property type="project" value="UniProtKB-UniRule"/>
</dbReference>
<keyword evidence="4 18" id="KW-0808">Transferase</keyword>
<dbReference type="GO" id="GO:0048179">
    <property type="term" value="C:activin receptor complex"/>
    <property type="evidence" value="ECO:0007669"/>
    <property type="project" value="TreeGrafter"/>
</dbReference>
<evidence type="ECO:0000256" key="1">
    <source>
        <dbReference type="ARBA" id="ARBA00004479"/>
    </source>
</evidence>
<dbReference type="GO" id="GO:0071363">
    <property type="term" value="P:cellular response to growth factor stimulus"/>
    <property type="evidence" value="ECO:0007669"/>
    <property type="project" value="TreeGrafter"/>
</dbReference>
<dbReference type="STRING" id="32264.T1KC41"/>
<protein>
    <recommendedName>
        <fullName evidence="18">Serine/threonine-protein kinase receptor</fullName>
        <ecNumber evidence="18">2.7.11.30</ecNumber>
    </recommendedName>
</protein>
<keyword evidence="14 18" id="KW-0675">Receptor</keyword>
<evidence type="ECO:0000256" key="10">
    <source>
        <dbReference type="ARBA" id="ARBA00022840"/>
    </source>
</evidence>
<organism evidence="20 21">
    <name type="scientific">Tetranychus urticae</name>
    <name type="common">Two-spotted spider mite</name>
    <dbReference type="NCBI Taxonomy" id="32264"/>
    <lineage>
        <taxon>Eukaryota</taxon>
        <taxon>Metazoa</taxon>
        <taxon>Ecdysozoa</taxon>
        <taxon>Arthropoda</taxon>
        <taxon>Chelicerata</taxon>
        <taxon>Arachnida</taxon>
        <taxon>Acari</taxon>
        <taxon>Acariformes</taxon>
        <taxon>Trombidiformes</taxon>
        <taxon>Prostigmata</taxon>
        <taxon>Eleutherengona</taxon>
        <taxon>Raphignathae</taxon>
        <taxon>Tetranychoidea</taxon>
        <taxon>Tetranychidae</taxon>
        <taxon>Tetranychus</taxon>
    </lineage>
</organism>
<evidence type="ECO:0000256" key="7">
    <source>
        <dbReference type="ARBA" id="ARBA00022729"/>
    </source>
</evidence>
<dbReference type="EC" id="2.7.11.30" evidence="18"/>
<dbReference type="Gene3D" id="3.30.200.20">
    <property type="entry name" value="Phosphorylase Kinase, domain 1"/>
    <property type="match status" value="1"/>
</dbReference>
<reference evidence="21" key="1">
    <citation type="submission" date="2011-08" db="EMBL/GenBank/DDBJ databases">
        <authorList>
            <person name="Rombauts S."/>
        </authorList>
    </citation>
    <scope>NUCLEOTIDE SEQUENCE</scope>
    <source>
        <strain evidence="21">London</strain>
    </source>
</reference>
<comment type="subcellular location">
    <subcellularLocation>
        <location evidence="1 18">Membrane</location>
        <topology evidence="1 18">Single-pass type I membrane protein</topology>
    </subcellularLocation>
</comment>
<feature type="disulfide bond" evidence="17">
    <location>
        <begin position="35"/>
        <end position="70"/>
    </location>
</feature>
<evidence type="ECO:0000313" key="20">
    <source>
        <dbReference type="EnsemblMetazoa" id="tetur08g06290.1"/>
    </source>
</evidence>
<feature type="disulfide bond" evidence="17">
    <location>
        <begin position="118"/>
        <end position="123"/>
    </location>
</feature>
<evidence type="ECO:0000259" key="19">
    <source>
        <dbReference type="PROSITE" id="PS50011"/>
    </source>
</evidence>
<keyword evidence="10 16" id="KW-0067">ATP-binding</keyword>
<dbReference type="EnsemblMetazoa" id="tetur08g06290.1">
    <property type="protein sequence ID" value="tetur08g06290.1"/>
    <property type="gene ID" value="tetur08g06290"/>
</dbReference>
<keyword evidence="13 18" id="KW-0472">Membrane</keyword>
<evidence type="ECO:0000313" key="21">
    <source>
        <dbReference type="Proteomes" id="UP000015104"/>
    </source>
</evidence>
<dbReference type="AlphaFoldDB" id="T1KC41"/>
<keyword evidence="7" id="KW-0732">Signal</keyword>
<dbReference type="InterPro" id="IPR001245">
    <property type="entry name" value="Ser-Thr/Tyr_kinase_cat_dom"/>
</dbReference>
<dbReference type="InterPro" id="IPR017194">
    <property type="entry name" value="Transform_growth_fac-b_typ-2"/>
</dbReference>
<evidence type="ECO:0000256" key="5">
    <source>
        <dbReference type="ARBA" id="ARBA00022692"/>
    </source>
</evidence>
<keyword evidence="8 16" id="KW-0547">Nucleotide-binding</keyword>
<dbReference type="PRINTS" id="PR00653">
    <property type="entry name" value="ACTIVIN2R"/>
</dbReference>
<dbReference type="PANTHER" id="PTHR23255:SF98">
    <property type="entry name" value="SERINE_THREONINE-PROTEIN KINASE RECEPTOR"/>
    <property type="match status" value="1"/>
</dbReference>
<keyword evidence="3 18" id="KW-0723">Serine/threonine-protein kinase</keyword>
<dbReference type="PANTHER" id="PTHR23255">
    <property type="entry name" value="TRANSFORMING GROWTH FACTOR-BETA RECEPTOR TYPE I AND II"/>
    <property type="match status" value="1"/>
</dbReference>
<keyword evidence="6 18" id="KW-0479">Metal-binding</keyword>
<comment type="cofactor">
    <cofactor evidence="18">
        <name>Mg(2+)</name>
        <dbReference type="ChEBI" id="CHEBI:18420"/>
    </cofactor>
    <cofactor evidence="18">
        <name>Mn(2+)</name>
        <dbReference type="ChEBI" id="CHEBI:29035"/>
    </cofactor>
</comment>
<dbReference type="InterPro" id="IPR000472">
    <property type="entry name" value="Activin_recp"/>
</dbReference>
<dbReference type="Pfam" id="PF07714">
    <property type="entry name" value="PK_Tyr_Ser-Thr"/>
    <property type="match status" value="1"/>
</dbReference>
<feature type="binding site" evidence="16">
    <location>
        <position position="270"/>
    </location>
    <ligand>
        <name>ATP</name>
        <dbReference type="ChEBI" id="CHEBI:30616"/>
    </ligand>
</feature>
<dbReference type="Pfam" id="PF01064">
    <property type="entry name" value="Activin_recp"/>
    <property type="match status" value="1"/>
</dbReference>
<accession>T1KC41</accession>
<dbReference type="GO" id="GO:0017002">
    <property type="term" value="F:activin receptor activity"/>
    <property type="evidence" value="ECO:0007669"/>
    <property type="project" value="TreeGrafter"/>
</dbReference>
<keyword evidence="5 18" id="KW-0812">Transmembrane</keyword>
<reference evidence="20" key="2">
    <citation type="submission" date="2015-06" db="UniProtKB">
        <authorList>
            <consortium name="EnsemblMetazoa"/>
        </authorList>
    </citation>
    <scope>IDENTIFICATION</scope>
</reference>
<dbReference type="SUPFAM" id="SSF57302">
    <property type="entry name" value="Snake toxin-like"/>
    <property type="match status" value="1"/>
</dbReference>
<feature type="transmembrane region" description="Helical" evidence="18">
    <location>
        <begin position="152"/>
        <end position="178"/>
    </location>
</feature>
<comment type="catalytic activity">
    <reaction evidence="18">
        <text>L-threonyl-[receptor-protein] + ATP = O-phospho-L-threonyl-[receptor-protein] + ADP + H(+)</text>
        <dbReference type="Rhea" id="RHEA:44880"/>
        <dbReference type="Rhea" id="RHEA-COMP:11024"/>
        <dbReference type="Rhea" id="RHEA-COMP:11025"/>
        <dbReference type="ChEBI" id="CHEBI:15378"/>
        <dbReference type="ChEBI" id="CHEBI:30013"/>
        <dbReference type="ChEBI" id="CHEBI:30616"/>
        <dbReference type="ChEBI" id="CHEBI:61977"/>
        <dbReference type="ChEBI" id="CHEBI:456216"/>
        <dbReference type="EC" id="2.7.11.30"/>
    </reaction>
</comment>
<dbReference type="PROSITE" id="PS50011">
    <property type="entry name" value="PROTEIN_KINASE_DOM"/>
    <property type="match status" value="1"/>
</dbReference>
<dbReference type="Gene3D" id="2.10.60.10">
    <property type="entry name" value="CD59"/>
    <property type="match status" value="1"/>
</dbReference>
<evidence type="ECO:0000256" key="2">
    <source>
        <dbReference type="ARBA" id="ARBA00009605"/>
    </source>
</evidence>
<dbReference type="InterPro" id="IPR000719">
    <property type="entry name" value="Prot_kinase_dom"/>
</dbReference>
<keyword evidence="18" id="KW-0464">Manganese</keyword>
<dbReference type="SUPFAM" id="SSF56112">
    <property type="entry name" value="Protein kinase-like (PK-like)"/>
    <property type="match status" value="1"/>
</dbReference>
<evidence type="ECO:0000256" key="14">
    <source>
        <dbReference type="ARBA" id="ARBA00023170"/>
    </source>
</evidence>
<evidence type="ECO:0000256" key="16">
    <source>
        <dbReference type="PIRSR" id="PIRSR037393-2"/>
    </source>
</evidence>
<dbReference type="Gene3D" id="1.10.510.10">
    <property type="entry name" value="Transferase(Phosphotransferase) domain 1"/>
    <property type="match status" value="1"/>
</dbReference>
<dbReference type="HOGENOM" id="CLU_000288_8_4_1"/>
<proteinExistence type="inferred from homology"/>
<dbReference type="PIRSF" id="PIRSF037393">
    <property type="entry name" value="TGFRII"/>
    <property type="match status" value="1"/>
</dbReference>
<feature type="domain" description="Protein kinase" evidence="19">
    <location>
        <begin position="234"/>
        <end position="549"/>
    </location>
</feature>
<dbReference type="InterPro" id="IPR045860">
    <property type="entry name" value="Snake_toxin-like_sf"/>
</dbReference>
<evidence type="ECO:0000256" key="13">
    <source>
        <dbReference type="ARBA" id="ARBA00023136"/>
    </source>
</evidence>
<keyword evidence="12 18" id="KW-1133">Transmembrane helix</keyword>
<evidence type="ECO:0000256" key="17">
    <source>
        <dbReference type="PIRSR" id="PIRSR037393-3"/>
    </source>
</evidence>
<sequence length="558" mass="63524">MVTSERLLAQSLLLESKQMADSNHSPNLVDVDLKCSFYNETVCATGNCNTDSSVVKCAQDLTNTGSEKYCYSLWSNSSSAGEITIKYKGCLTGHNYDCTNSTKCIASRVYKGIYFCCCSEDLCNNDVYLLSDLHEYSPQQSKPTEIPESGSIWTWSYTLAPLLVLIFAILIVLYYFWFKKRKGLARSKRYCEDEESVPITNQMNGLGNCTNMINGNLSAGGNLNASKENGNRTIHLIEKLSTGRFGSVWKAKMFYNNKDDKNNYQIVAVKVFPPHERSSWIIEQLVFKTPQIEHENILRFIGSEKRDDSNNVPLSASPSGFWLITEYHELGSLCDYLKQNTVNIDELLKISIGMAAGLNHLHYEIPENKIHRDFKSRNVLLKPDLTPRIADFGLALIFYPNRTPAGLGQVGTRRYMAPEVLEGAINYSQDSLYRIDIYALALVLWELVSRCRLSNDIGAKSDEKDDDLKDNYYKVRDYKLPFEEEVGHNPSLEDMQEVVCQEKKRPIIEKQWLDHPILKVICETIEECWDQDAEARLSASCILERLTILARNRVNTRV</sequence>
<keyword evidence="17" id="KW-1015">Disulfide bond</keyword>
<evidence type="ECO:0000256" key="4">
    <source>
        <dbReference type="ARBA" id="ARBA00022679"/>
    </source>
</evidence>
<feature type="disulfide bond" evidence="17">
    <location>
        <begin position="104"/>
        <end position="116"/>
    </location>
</feature>
<dbReference type="InterPro" id="IPR000333">
    <property type="entry name" value="TGFB_receptor"/>
</dbReference>
<keyword evidence="9 18" id="KW-0418">Kinase</keyword>
<dbReference type="Proteomes" id="UP000015104">
    <property type="component" value="Unassembled WGS sequence"/>
</dbReference>
<feature type="active site" description="Proton acceptor" evidence="15">
    <location>
        <position position="373"/>
    </location>
</feature>
<dbReference type="GO" id="GO:0046872">
    <property type="term" value="F:metal ion binding"/>
    <property type="evidence" value="ECO:0007669"/>
    <property type="project" value="UniProtKB-KW"/>
</dbReference>
<evidence type="ECO:0000256" key="6">
    <source>
        <dbReference type="ARBA" id="ARBA00022723"/>
    </source>
</evidence>
<keyword evidence="21" id="KW-1185">Reference proteome</keyword>
<dbReference type="CDD" id="cd23615">
    <property type="entry name" value="TFP_LU_ECD_ACVR2"/>
    <property type="match status" value="1"/>
</dbReference>
<dbReference type="InterPro" id="IPR011009">
    <property type="entry name" value="Kinase-like_dom_sf"/>
</dbReference>
<dbReference type="GO" id="GO:0048185">
    <property type="term" value="F:activin binding"/>
    <property type="evidence" value="ECO:0007669"/>
    <property type="project" value="TreeGrafter"/>
</dbReference>
<evidence type="ECO:0000256" key="18">
    <source>
        <dbReference type="RuleBase" id="RU361271"/>
    </source>
</evidence>